<gene>
    <name evidence="3" type="ORF">IAC73_06330</name>
</gene>
<keyword evidence="2" id="KW-0472">Membrane</keyword>
<comment type="caution">
    <text evidence="3">The sequence shown here is derived from an EMBL/GenBank/DDBJ whole genome shotgun (WGS) entry which is preliminary data.</text>
</comment>
<name>A0A9D1SX44_9FIRM</name>
<protein>
    <submittedName>
        <fullName evidence="3">Uncharacterized protein</fullName>
    </submittedName>
</protein>
<dbReference type="EMBL" id="DVOE01000093">
    <property type="protein sequence ID" value="HIU99441.1"/>
    <property type="molecule type" value="Genomic_DNA"/>
</dbReference>
<keyword evidence="2" id="KW-1133">Transmembrane helix</keyword>
<sequence length="168" mass="18172">MLKFKDSKEVAMNAEARAVFEALRRIAGDDGVYKVIEAEEVLERLPAEMSSAGKQQLGTVIRQLRDDGFVKVKYFTPDEYCLLVENRQPEPETPPAPAVTEERPAAEETAEEPAAAAGKKVKPAPSASEESARKGGRIGVMLFAMFGGMIGGGIVAAIAILLQKFLFM</sequence>
<keyword evidence="2" id="KW-0812">Transmembrane</keyword>
<evidence type="ECO:0000256" key="1">
    <source>
        <dbReference type="SAM" id="MobiDB-lite"/>
    </source>
</evidence>
<feature type="transmembrane region" description="Helical" evidence="2">
    <location>
        <begin position="140"/>
        <end position="162"/>
    </location>
</feature>
<feature type="region of interest" description="Disordered" evidence="1">
    <location>
        <begin position="85"/>
        <end position="131"/>
    </location>
</feature>
<proteinExistence type="predicted"/>
<evidence type="ECO:0000313" key="4">
    <source>
        <dbReference type="Proteomes" id="UP000886857"/>
    </source>
</evidence>
<evidence type="ECO:0000256" key="2">
    <source>
        <dbReference type="SAM" id="Phobius"/>
    </source>
</evidence>
<dbReference type="Proteomes" id="UP000886857">
    <property type="component" value="Unassembled WGS sequence"/>
</dbReference>
<accession>A0A9D1SX44</accession>
<dbReference type="AlphaFoldDB" id="A0A9D1SX44"/>
<reference evidence="3" key="2">
    <citation type="journal article" date="2021" name="PeerJ">
        <title>Extensive microbial diversity within the chicken gut microbiome revealed by metagenomics and culture.</title>
        <authorList>
            <person name="Gilroy R."/>
            <person name="Ravi A."/>
            <person name="Getino M."/>
            <person name="Pursley I."/>
            <person name="Horton D.L."/>
            <person name="Alikhan N.F."/>
            <person name="Baker D."/>
            <person name="Gharbi K."/>
            <person name="Hall N."/>
            <person name="Watson M."/>
            <person name="Adriaenssens E.M."/>
            <person name="Foster-Nyarko E."/>
            <person name="Jarju S."/>
            <person name="Secka A."/>
            <person name="Antonio M."/>
            <person name="Oren A."/>
            <person name="Chaudhuri R.R."/>
            <person name="La Ragione R."/>
            <person name="Hildebrand F."/>
            <person name="Pallen M.J."/>
        </authorList>
    </citation>
    <scope>NUCLEOTIDE SEQUENCE</scope>
    <source>
        <strain evidence="3">10406</strain>
    </source>
</reference>
<evidence type="ECO:0000313" key="3">
    <source>
        <dbReference type="EMBL" id="HIU99441.1"/>
    </source>
</evidence>
<organism evidence="3 4">
    <name type="scientific">Candidatus Limadaptatus stercoripullorum</name>
    <dbReference type="NCBI Taxonomy" id="2840846"/>
    <lineage>
        <taxon>Bacteria</taxon>
        <taxon>Bacillati</taxon>
        <taxon>Bacillota</taxon>
        <taxon>Clostridia</taxon>
        <taxon>Eubacteriales</taxon>
        <taxon>Candidatus Limadaptatus</taxon>
    </lineage>
</organism>
<reference evidence="3" key="1">
    <citation type="submission" date="2020-10" db="EMBL/GenBank/DDBJ databases">
        <authorList>
            <person name="Gilroy R."/>
        </authorList>
    </citation>
    <scope>NUCLEOTIDE SEQUENCE</scope>
    <source>
        <strain evidence="3">10406</strain>
    </source>
</reference>